<keyword evidence="5" id="KW-0679">Respiratory chain</keyword>
<sequence length="113" mass="13442">MDTNKVYDVTQKQKEVALWRDAKRQQLRELYLRDSGHPTKHLLFDQGMFRYGAARTTLSKFYMPTAVNFLIKTAMVFVPIFSLYYFFETTRGAQELRYRTGQVSYADRHPKFV</sequence>
<evidence type="ECO:0000256" key="3">
    <source>
        <dbReference type="ARBA" id="ARBA00018681"/>
    </source>
</evidence>
<keyword evidence="17" id="KW-1185">Reference proteome</keyword>
<evidence type="ECO:0000256" key="9">
    <source>
        <dbReference type="ARBA" id="ARBA00022989"/>
    </source>
</evidence>
<evidence type="ECO:0000256" key="2">
    <source>
        <dbReference type="ARBA" id="ARBA00007260"/>
    </source>
</evidence>
<gene>
    <name evidence="16" type="ORF">DMN91_011073</name>
    <name evidence="15" type="ORF">X777_03365</name>
</gene>
<evidence type="ECO:0000256" key="13">
    <source>
        <dbReference type="ARBA" id="ARBA00030987"/>
    </source>
</evidence>
<dbReference type="EMBL" id="KK107021">
    <property type="protein sequence ID" value="EZA62331.1"/>
    <property type="molecule type" value="Genomic_DNA"/>
</dbReference>
<comment type="subcellular location">
    <subcellularLocation>
        <location evidence="1">Mitochondrion inner membrane</location>
        <topology evidence="1">Single-pass membrane protein</topology>
    </subcellularLocation>
</comment>
<evidence type="ECO:0000256" key="8">
    <source>
        <dbReference type="ARBA" id="ARBA00022982"/>
    </source>
</evidence>
<dbReference type="Proteomes" id="UP000279307">
    <property type="component" value="Chromosome 11"/>
</dbReference>
<evidence type="ECO:0000313" key="16">
    <source>
        <dbReference type="EMBL" id="RLU17004.1"/>
    </source>
</evidence>
<evidence type="ECO:0000256" key="12">
    <source>
        <dbReference type="ARBA" id="ARBA00030212"/>
    </source>
</evidence>
<dbReference type="STRING" id="2015173.A0A026X2T6"/>
<evidence type="ECO:0000256" key="6">
    <source>
        <dbReference type="ARBA" id="ARBA00022692"/>
    </source>
</evidence>
<keyword evidence="9 14" id="KW-1133">Transmembrane helix</keyword>
<name>A0A026X2T6_OOCBI</name>
<organism evidence="15 17">
    <name type="scientific">Ooceraea biroi</name>
    <name type="common">Clonal raider ant</name>
    <name type="synonym">Cerapachys biroi</name>
    <dbReference type="NCBI Taxonomy" id="2015173"/>
    <lineage>
        <taxon>Eukaryota</taxon>
        <taxon>Metazoa</taxon>
        <taxon>Ecdysozoa</taxon>
        <taxon>Arthropoda</taxon>
        <taxon>Hexapoda</taxon>
        <taxon>Insecta</taxon>
        <taxon>Pterygota</taxon>
        <taxon>Neoptera</taxon>
        <taxon>Endopterygota</taxon>
        <taxon>Hymenoptera</taxon>
        <taxon>Apocrita</taxon>
        <taxon>Aculeata</taxon>
        <taxon>Formicoidea</taxon>
        <taxon>Formicidae</taxon>
        <taxon>Dorylinae</taxon>
        <taxon>Ooceraea</taxon>
    </lineage>
</organism>
<dbReference type="Pfam" id="PF07225">
    <property type="entry name" value="NDUF_B4"/>
    <property type="match status" value="1"/>
</dbReference>
<dbReference type="PANTHER" id="PTHR15469:SF0">
    <property type="entry name" value="NADH DEHYDROGENASE [UBIQUINONE] 1 BETA SUBCOMPLEX SUBUNIT 4"/>
    <property type="match status" value="1"/>
</dbReference>
<keyword evidence="11 14" id="KW-0472">Membrane</keyword>
<dbReference type="Proteomes" id="UP000053097">
    <property type="component" value="Unassembled WGS sequence"/>
</dbReference>
<keyword evidence="4" id="KW-0813">Transport</keyword>
<evidence type="ECO:0000313" key="15">
    <source>
        <dbReference type="EMBL" id="EZA62331.1"/>
    </source>
</evidence>
<dbReference type="GO" id="GO:0005743">
    <property type="term" value="C:mitochondrial inner membrane"/>
    <property type="evidence" value="ECO:0007669"/>
    <property type="project" value="UniProtKB-SubCell"/>
</dbReference>
<dbReference type="AlphaFoldDB" id="A0A026X2T6"/>
<comment type="similarity">
    <text evidence="2">Belongs to the complex I NDUFB4 subunit family.</text>
</comment>
<dbReference type="OrthoDB" id="5818798at2759"/>
<proteinExistence type="inferred from homology"/>
<evidence type="ECO:0000256" key="11">
    <source>
        <dbReference type="ARBA" id="ARBA00023136"/>
    </source>
</evidence>
<dbReference type="OMA" id="EAFICRK"/>
<evidence type="ECO:0000256" key="10">
    <source>
        <dbReference type="ARBA" id="ARBA00023128"/>
    </source>
</evidence>
<evidence type="ECO:0000256" key="5">
    <source>
        <dbReference type="ARBA" id="ARBA00022660"/>
    </source>
</evidence>
<reference evidence="16" key="3">
    <citation type="submission" date="2018-07" db="EMBL/GenBank/DDBJ databases">
        <authorList>
            <person name="Mckenzie S.K."/>
            <person name="Kronauer D.J.C."/>
        </authorList>
    </citation>
    <scope>NUCLEOTIDE SEQUENCE</scope>
    <source>
        <strain evidence="16">Clonal line C1</strain>
    </source>
</reference>
<evidence type="ECO:0000256" key="14">
    <source>
        <dbReference type="SAM" id="Phobius"/>
    </source>
</evidence>
<dbReference type="PANTHER" id="PTHR15469">
    <property type="entry name" value="NADH-UBIQUINONE OXIDOREDUCTASE B15 SUBUNIT"/>
    <property type="match status" value="1"/>
</dbReference>
<keyword evidence="7" id="KW-0999">Mitochondrion inner membrane</keyword>
<keyword evidence="8" id="KW-0249">Electron transport</keyword>
<evidence type="ECO:0000313" key="17">
    <source>
        <dbReference type="Proteomes" id="UP000053097"/>
    </source>
</evidence>
<feature type="transmembrane region" description="Helical" evidence="14">
    <location>
        <begin position="69"/>
        <end position="87"/>
    </location>
</feature>
<dbReference type="EMBL" id="QOIP01000011">
    <property type="protein sequence ID" value="RLU17004.1"/>
    <property type="molecule type" value="Genomic_DNA"/>
</dbReference>
<keyword evidence="10" id="KW-0496">Mitochondrion</keyword>
<dbReference type="InterPro" id="IPR009866">
    <property type="entry name" value="NADH_UbQ_OxRdtase_NDUFB4_su"/>
</dbReference>
<evidence type="ECO:0000256" key="4">
    <source>
        <dbReference type="ARBA" id="ARBA00022448"/>
    </source>
</evidence>
<reference evidence="15 17" key="1">
    <citation type="journal article" date="2014" name="Curr. Biol.">
        <title>The genome of the clonal raider ant Cerapachys biroi.</title>
        <authorList>
            <person name="Oxley P.R."/>
            <person name="Ji L."/>
            <person name="Fetter-Pruneda I."/>
            <person name="McKenzie S.K."/>
            <person name="Li C."/>
            <person name="Hu H."/>
            <person name="Zhang G."/>
            <person name="Kronauer D.J."/>
        </authorList>
    </citation>
    <scope>NUCLEOTIDE SEQUENCE [LARGE SCALE GENOMIC DNA]</scope>
</reference>
<keyword evidence="6 14" id="KW-0812">Transmembrane</keyword>
<reference evidence="16" key="2">
    <citation type="journal article" date="2018" name="Genome Res.">
        <title>The genomic architecture and molecular evolution of ant odorant receptors.</title>
        <authorList>
            <person name="McKenzie S.K."/>
            <person name="Kronauer D.J.C."/>
        </authorList>
    </citation>
    <scope>NUCLEOTIDE SEQUENCE [LARGE SCALE GENOMIC DNA]</scope>
    <source>
        <strain evidence="16">Clonal line C1</strain>
    </source>
</reference>
<accession>A0A026X2T6</accession>
<evidence type="ECO:0000256" key="7">
    <source>
        <dbReference type="ARBA" id="ARBA00022792"/>
    </source>
</evidence>
<protein>
    <recommendedName>
        <fullName evidence="3">NADH dehydrogenase [ubiquinone] 1 beta subcomplex subunit 4</fullName>
    </recommendedName>
    <alternativeName>
        <fullName evidence="12">Complex I-B15</fullName>
    </alternativeName>
    <alternativeName>
        <fullName evidence="13">NADH-ubiquinone oxidoreductase B15 subunit</fullName>
    </alternativeName>
</protein>
<evidence type="ECO:0000256" key="1">
    <source>
        <dbReference type="ARBA" id="ARBA00004434"/>
    </source>
</evidence>